<dbReference type="Gene3D" id="3.30.40.10">
    <property type="entry name" value="Zinc/RING finger domain, C3HC4 (zinc finger)"/>
    <property type="match status" value="1"/>
</dbReference>
<dbReference type="PANTHER" id="PTHR46569">
    <property type="entry name" value="E3 UBIQUITIN-PROTEIN LIGASE TRAIP"/>
    <property type="match status" value="1"/>
</dbReference>
<dbReference type="Proteomes" id="UP000024635">
    <property type="component" value="Unassembled WGS sequence"/>
</dbReference>
<evidence type="ECO:0000256" key="4">
    <source>
        <dbReference type="SAM" id="Coils"/>
    </source>
</evidence>
<dbReference type="EMBL" id="JARK01001653">
    <property type="protein sequence ID" value="EYB84374.1"/>
    <property type="molecule type" value="Genomic_DNA"/>
</dbReference>
<dbReference type="GO" id="GO:0090734">
    <property type="term" value="C:site of DNA damage"/>
    <property type="evidence" value="ECO:0007669"/>
    <property type="project" value="TreeGrafter"/>
</dbReference>
<dbReference type="AlphaFoldDB" id="A0A016S298"/>
<feature type="domain" description="RING-type" evidence="5">
    <location>
        <begin position="8"/>
        <end position="48"/>
    </location>
</feature>
<dbReference type="PROSITE" id="PS50089">
    <property type="entry name" value="ZF_RING_2"/>
    <property type="match status" value="1"/>
</dbReference>
<evidence type="ECO:0000256" key="2">
    <source>
        <dbReference type="ARBA" id="ARBA00022833"/>
    </source>
</evidence>
<sequence length="449" mass="50815">MSQVRGRCVICTSTFISNNIAALQCGHTFHFDCVSKWVERSKTCPNCRVRTTERQIIKHLYFDAPDEFNVTQFISSDVQVETLSIALEKEKNGHLDALEEIRKLKDEVSSLQSKLDREKTRYREKVPSLEARNRQLEMMLINQQELEKALEKTKCRLRACEFYKAVTVGKDDDAMDKYVKNDGSVEVGQFLSILRRQLEEARKLQVSLTNDLRAERELLRTSKKKEADLKNFVKALERELRDVRNATNMGCSTPFNPKLRGLALDQSPSKRNSLGFNDSIELNVDVISSALKQRRKYIPPPENPGPSGVNQPLFPVLSDDEDTGTSSTANVSLQYPASLDNMFGDKPVVLFRVLIINFTLFSPSPRVPKTLRERVVKGSLKGRPPRSGSAHHAAEKALENLELGSGSTTSMLMRKPLAKRRMENSSINPALSHFFIKKSKSTEVIDLLE</sequence>
<evidence type="ECO:0000256" key="1">
    <source>
        <dbReference type="ARBA" id="ARBA00022771"/>
    </source>
</evidence>
<dbReference type="InterPro" id="IPR001841">
    <property type="entry name" value="Znf_RING"/>
</dbReference>
<dbReference type="SUPFAM" id="SSF57850">
    <property type="entry name" value="RING/U-box"/>
    <property type="match status" value="1"/>
</dbReference>
<evidence type="ECO:0000256" key="3">
    <source>
        <dbReference type="PROSITE-ProRule" id="PRU00175"/>
    </source>
</evidence>
<keyword evidence="1 3" id="KW-0863">Zinc-finger</keyword>
<keyword evidence="1 3" id="KW-0479">Metal-binding</keyword>
<evidence type="ECO:0000313" key="7">
    <source>
        <dbReference type="Proteomes" id="UP000024635"/>
    </source>
</evidence>
<dbReference type="InterPro" id="IPR052639">
    <property type="entry name" value="TRAIP_ubiq-protein_ligase"/>
</dbReference>
<keyword evidence="4" id="KW-0175">Coiled coil</keyword>
<accession>A0A016S298</accession>
<gene>
    <name evidence="6" type="primary">Acey_s0317.g2310</name>
    <name evidence="6" type="synonym">Acey-B0432.13</name>
    <name evidence="6" type="ORF">Y032_0317g2310</name>
</gene>
<dbReference type="InterPro" id="IPR013083">
    <property type="entry name" value="Znf_RING/FYVE/PHD"/>
</dbReference>
<dbReference type="GO" id="GO:0016567">
    <property type="term" value="P:protein ubiquitination"/>
    <property type="evidence" value="ECO:0007669"/>
    <property type="project" value="TreeGrafter"/>
</dbReference>
<protein>
    <recommendedName>
        <fullName evidence="5">RING-type domain-containing protein</fullName>
    </recommendedName>
</protein>
<dbReference type="PANTHER" id="PTHR46569:SF1">
    <property type="entry name" value="E3 UBIQUITIN-PROTEIN LIGASE RFWD3-RELATED"/>
    <property type="match status" value="1"/>
</dbReference>
<organism evidence="6 7">
    <name type="scientific">Ancylostoma ceylanicum</name>
    <dbReference type="NCBI Taxonomy" id="53326"/>
    <lineage>
        <taxon>Eukaryota</taxon>
        <taxon>Metazoa</taxon>
        <taxon>Ecdysozoa</taxon>
        <taxon>Nematoda</taxon>
        <taxon>Chromadorea</taxon>
        <taxon>Rhabditida</taxon>
        <taxon>Rhabditina</taxon>
        <taxon>Rhabditomorpha</taxon>
        <taxon>Strongyloidea</taxon>
        <taxon>Ancylostomatidae</taxon>
        <taxon>Ancylostomatinae</taxon>
        <taxon>Ancylostoma</taxon>
    </lineage>
</organism>
<dbReference type="GO" id="GO:0008270">
    <property type="term" value="F:zinc ion binding"/>
    <property type="evidence" value="ECO:0007669"/>
    <property type="project" value="UniProtKB-KW"/>
</dbReference>
<dbReference type="SMART" id="SM00184">
    <property type="entry name" value="RING"/>
    <property type="match status" value="1"/>
</dbReference>
<dbReference type="GO" id="GO:0061630">
    <property type="term" value="F:ubiquitin protein ligase activity"/>
    <property type="evidence" value="ECO:0007669"/>
    <property type="project" value="TreeGrafter"/>
</dbReference>
<dbReference type="Pfam" id="PF13639">
    <property type="entry name" value="zf-RING_2"/>
    <property type="match status" value="1"/>
</dbReference>
<comment type="caution">
    <text evidence="6">The sequence shown here is derived from an EMBL/GenBank/DDBJ whole genome shotgun (WGS) entry which is preliminary data.</text>
</comment>
<dbReference type="OrthoDB" id="5845612at2759"/>
<dbReference type="GO" id="GO:0005634">
    <property type="term" value="C:nucleus"/>
    <property type="evidence" value="ECO:0007669"/>
    <property type="project" value="TreeGrafter"/>
</dbReference>
<evidence type="ECO:0000313" key="6">
    <source>
        <dbReference type="EMBL" id="EYB84374.1"/>
    </source>
</evidence>
<keyword evidence="7" id="KW-1185">Reference proteome</keyword>
<keyword evidence="2" id="KW-0862">Zinc</keyword>
<feature type="coiled-coil region" evidence="4">
    <location>
        <begin position="87"/>
        <end position="156"/>
    </location>
</feature>
<evidence type="ECO:0000259" key="5">
    <source>
        <dbReference type="PROSITE" id="PS50089"/>
    </source>
</evidence>
<proteinExistence type="predicted"/>
<name>A0A016S298_9BILA</name>
<feature type="coiled-coil region" evidence="4">
    <location>
        <begin position="191"/>
        <end position="246"/>
    </location>
</feature>
<reference evidence="7" key="1">
    <citation type="journal article" date="2015" name="Nat. Genet.">
        <title>The genome and transcriptome of the zoonotic hookworm Ancylostoma ceylanicum identify infection-specific gene families.</title>
        <authorList>
            <person name="Schwarz E.M."/>
            <person name="Hu Y."/>
            <person name="Antoshechkin I."/>
            <person name="Miller M.M."/>
            <person name="Sternberg P.W."/>
            <person name="Aroian R.V."/>
        </authorList>
    </citation>
    <scope>NUCLEOTIDE SEQUENCE</scope>
    <source>
        <strain evidence="7">HY135</strain>
    </source>
</reference>
<dbReference type="GO" id="GO:0031297">
    <property type="term" value="P:replication fork processing"/>
    <property type="evidence" value="ECO:0007669"/>
    <property type="project" value="TreeGrafter"/>
</dbReference>